<dbReference type="UniPathway" id="UPA00078"/>
<dbReference type="SUPFAM" id="SSF52540">
    <property type="entry name" value="P-loop containing nucleoside triphosphate hydrolases"/>
    <property type="match status" value="1"/>
</dbReference>
<comment type="caution">
    <text evidence="9">The sequence shown here is derived from an EMBL/GenBank/DDBJ whole genome shotgun (WGS) entry which is preliminary data.</text>
</comment>
<dbReference type="GO" id="GO:0005829">
    <property type="term" value="C:cytosol"/>
    <property type="evidence" value="ECO:0007669"/>
    <property type="project" value="TreeGrafter"/>
</dbReference>
<gene>
    <name evidence="9" type="ORF">A2557_10710</name>
</gene>
<keyword evidence="5" id="KW-0093">Biotin biosynthesis</keyword>
<keyword evidence="6" id="KW-0067">ATP-binding</keyword>
<dbReference type="Gene3D" id="3.40.50.300">
    <property type="entry name" value="P-loop containing nucleotide triphosphate hydrolases"/>
    <property type="match status" value="1"/>
</dbReference>
<protein>
    <recommendedName>
        <fullName evidence="11">Dethiobiotin synthase</fullName>
    </recommendedName>
</protein>
<dbReference type="PANTHER" id="PTHR43210:SF2">
    <property type="entry name" value="ATP-DEPENDENT DETHIOBIOTIN SYNTHETASE BIOD 2"/>
    <property type="match status" value="1"/>
</dbReference>
<evidence type="ECO:0000256" key="8">
    <source>
        <dbReference type="ARBA" id="ARBA00047386"/>
    </source>
</evidence>
<dbReference type="GO" id="GO:0000287">
    <property type="term" value="F:magnesium ion binding"/>
    <property type="evidence" value="ECO:0007669"/>
    <property type="project" value="InterPro"/>
</dbReference>
<evidence type="ECO:0000256" key="7">
    <source>
        <dbReference type="ARBA" id="ARBA00022842"/>
    </source>
</evidence>
<evidence type="ECO:0000256" key="3">
    <source>
        <dbReference type="ARBA" id="ARBA00022723"/>
    </source>
</evidence>
<accession>A0A1F6H1J6</accession>
<evidence type="ECO:0000256" key="2">
    <source>
        <dbReference type="ARBA" id="ARBA00022598"/>
    </source>
</evidence>
<keyword evidence="4" id="KW-0547">Nucleotide-binding</keyword>
<keyword evidence="7" id="KW-0460">Magnesium</keyword>
<evidence type="ECO:0000256" key="5">
    <source>
        <dbReference type="ARBA" id="ARBA00022756"/>
    </source>
</evidence>
<dbReference type="GO" id="GO:0004141">
    <property type="term" value="F:dethiobiotin synthase activity"/>
    <property type="evidence" value="ECO:0007669"/>
    <property type="project" value="InterPro"/>
</dbReference>
<comment type="catalytic activity">
    <reaction evidence="8">
        <text>(7R,8S)-8-amino-7-(carboxyamino)nonanoate + ATP = (4R,5S)-dethiobiotin + ADP + phosphate + H(+)</text>
        <dbReference type="Rhea" id="RHEA:63684"/>
        <dbReference type="ChEBI" id="CHEBI:15378"/>
        <dbReference type="ChEBI" id="CHEBI:30616"/>
        <dbReference type="ChEBI" id="CHEBI:43474"/>
        <dbReference type="ChEBI" id="CHEBI:149470"/>
        <dbReference type="ChEBI" id="CHEBI:149473"/>
        <dbReference type="ChEBI" id="CHEBI:456216"/>
    </reaction>
</comment>
<evidence type="ECO:0000313" key="9">
    <source>
        <dbReference type="EMBL" id="OGH04263.1"/>
    </source>
</evidence>
<keyword evidence="2" id="KW-0436">Ligase</keyword>
<evidence type="ECO:0000256" key="4">
    <source>
        <dbReference type="ARBA" id="ARBA00022741"/>
    </source>
</evidence>
<reference evidence="9 10" key="1">
    <citation type="journal article" date="2016" name="Nat. Commun.">
        <title>Thousands of microbial genomes shed light on interconnected biogeochemical processes in an aquifer system.</title>
        <authorList>
            <person name="Anantharaman K."/>
            <person name="Brown C.T."/>
            <person name="Hug L.A."/>
            <person name="Sharon I."/>
            <person name="Castelle C.J."/>
            <person name="Probst A.J."/>
            <person name="Thomas B.C."/>
            <person name="Singh A."/>
            <person name="Wilkins M.J."/>
            <person name="Karaoz U."/>
            <person name="Brodie E.L."/>
            <person name="Williams K.H."/>
            <person name="Hubbard S.S."/>
            <person name="Banfield J.F."/>
        </authorList>
    </citation>
    <scope>NUCLEOTIDE SEQUENCE [LARGE SCALE GENOMIC DNA]</scope>
</reference>
<dbReference type="AlphaFoldDB" id="A0A1F6H1J6"/>
<keyword evidence="1" id="KW-0963">Cytoplasm</keyword>
<dbReference type="GO" id="GO:0009102">
    <property type="term" value="P:biotin biosynthetic process"/>
    <property type="evidence" value="ECO:0007669"/>
    <property type="project" value="UniProtKB-UniPathway"/>
</dbReference>
<evidence type="ECO:0008006" key="11">
    <source>
        <dbReference type="Google" id="ProtNLM"/>
    </source>
</evidence>
<dbReference type="EMBL" id="MFNF01000005">
    <property type="protein sequence ID" value="OGH04263.1"/>
    <property type="molecule type" value="Genomic_DNA"/>
</dbReference>
<name>A0A1F6H1J6_9PROT</name>
<proteinExistence type="predicted"/>
<evidence type="ECO:0000256" key="1">
    <source>
        <dbReference type="ARBA" id="ARBA00022490"/>
    </source>
</evidence>
<dbReference type="GO" id="GO:0005524">
    <property type="term" value="F:ATP binding"/>
    <property type="evidence" value="ECO:0007669"/>
    <property type="project" value="UniProtKB-KW"/>
</dbReference>
<dbReference type="CDD" id="cd03109">
    <property type="entry name" value="DTBS"/>
    <property type="match status" value="1"/>
</dbReference>
<evidence type="ECO:0000313" key="10">
    <source>
        <dbReference type="Proteomes" id="UP000177583"/>
    </source>
</evidence>
<keyword evidence="3" id="KW-0479">Metal-binding</keyword>
<organism evidence="9 10">
    <name type="scientific">Candidatus Lambdaproteobacteria bacterium RIFOXYD2_FULL_56_26</name>
    <dbReference type="NCBI Taxonomy" id="1817773"/>
    <lineage>
        <taxon>Bacteria</taxon>
        <taxon>Pseudomonadati</taxon>
        <taxon>Pseudomonadota</taxon>
        <taxon>Candidatus Lambdaproteobacteria</taxon>
    </lineage>
</organism>
<evidence type="ECO:0000256" key="6">
    <source>
        <dbReference type="ARBA" id="ARBA00022840"/>
    </source>
</evidence>
<dbReference type="Proteomes" id="UP000177583">
    <property type="component" value="Unassembled WGS sequence"/>
</dbReference>
<sequence>MPGAGKTRLILGLLSLGAKAQKNPVATKPLDVGLLRKNAQEQPLDGELFTPLVQGEPSSGLIFPYVAHEDYPVELAFRRDGVRLDWKMLSQRLQVLLEHYGPVLVETPGGLMTPLEEKRRVIDWLKEAQGVVVYLVGPEPNGLNQLLLELQLLEKSGLEVLMVFNNRYSQTDGDLLFYQWEQAEAAANREAFGMLPFLKNPSPEALGAALEEHMPKLVERFLNG</sequence>
<dbReference type="InterPro" id="IPR004472">
    <property type="entry name" value="DTB_synth_BioD"/>
</dbReference>
<dbReference type="Pfam" id="PF13500">
    <property type="entry name" value="AAA_26"/>
    <property type="match status" value="1"/>
</dbReference>
<dbReference type="InterPro" id="IPR027417">
    <property type="entry name" value="P-loop_NTPase"/>
</dbReference>
<dbReference type="PANTHER" id="PTHR43210">
    <property type="entry name" value="DETHIOBIOTIN SYNTHETASE"/>
    <property type="match status" value="1"/>
</dbReference>